<dbReference type="GeneID" id="103514287"/>
<evidence type="ECO:0000256" key="1">
    <source>
        <dbReference type="SAM" id="MobiDB-lite"/>
    </source>
</evidence>
<dbReference type="PaxDb" id="121845-A0A1S3D9P4"/>
<name>A0A1S3D9P4_DIACI</name>
<dbReference type="Proteomes" id="UP000079169">
    <property type="component" value="Unplaced"/>
</dbReference>
<proteinExistence type="predicted"/>
<organism evidence="2 3">
    <name type="scientific">Diaphorina citri</name>
    <name type="common">Asian citrus psyllid</name>
    <dbReference type="NCBI Taxonomy" id="121845"/>
    <lineage>
        <taxon>Eukaryota</taxon>
        <taxon>Metazoa</taxon>
        <taxon>Ecdysozoa</taxon>
        <taxon>Arthropoda</taxon>
        <taxon>Hexapoda</taxon>
        <taxon>Insecta</taxon>
        <taxon>Pterygota</taxon>
        <taxon>Neoptera</taxon>
        <taxon>Paraneoptera</taxon>
        <taxon>Hemiptera</taxon>
        <taxon>Sternorrhyncha</taxon>
        <taxon>Psylloidea</taxon>
        <taxon>Psyllidae</taxon>
        <taxon>Diaphorininae</taxon>
        <taxon>Diaphorina</taxon>
    </lineage>
</organism>
<protein>
    <submittedName>
        <fullName evidence="3">Acidic leucine-rich nuclear phosphoprotein 32 family member B</fullName>
    </submittedName>
</protein>
<feature type="region of interest" description="Disordered" evidence="1">
    <location>
        <begin position="1"/>
        <end position="118"/>
    </location>
</feature>
<feature type="compositionally biased region" description="Acidic residues" evidence="1">
    <location>
        <begin position="81"/>
        <end position="108"/>
    </location>
</feature>
<evidence type="ECO:0000313" key="2">
    <source>
        <dbReference type="Proteomes" id="UP000079169"/>
    </source>
</evidence>
<keyword evidence="2" id="KW-1185">Reference proteome</keyword>
<dbReference type="AlphaFoldDB" id="A0A1S3D9P4"/>
<gene>
    <name evidence="3" type="primary">LOC103514287</name>
</gene>
<accession>A0A1S3D9P4</accession>
<sequence length="118" mass="12975">MMDAEHAEISAKRKHEDTDNDLVSVKKIKTEVEESGPQNGEVTEESVGEGKQLSNGLDQSEDESLQGSDADKTLLNNSGELSEDESGSDDENDTDESDEESGEEEEDEHNGLMLIRLY</sequence>
<dbReference type="KEGG" id="dci:103514287"/>
<evidence type="ECO:0000313" key="3">
    <source>
        <dbReference type="RefSeq" id="XP_008477379.1"/>
    </source>
</evidence>
<reference evidence="3" key="1">
    <citation type="submission" date="2025-08" db="UniProtKB">
        <authorList>
            <consortium name="RefSeq"/>
        </authorList>
    </citation>
    <scope>IDENTIFICATION</scope>
</reference>
<feature type="compositionally biased region" description="Basic and acidic residues" evidence="1">
    <location>
        <begin position="1"/>
        <end position="17"/>
    </location>
</feature>
<dbReference type="RefSeq" id="XP_008477379.1">
    <property type="nucleotide sequence ID" value="XM_008479157.2"/>
</dbReference>